<organism evidence="1 2">
    <name type="scientific">Croceimicrobium hydrocarbonivorans</name>
    <dbReference type="NCBI Taxonomy" id="2761580"/>
    <lineage>
        <taxon>Bacteria</taxon>
        <taxon>Pseudomonadati</taxon>
        <taxon>Bacteroidota</taxon>
        <taxon>Flavobacteriia</taxon>
        <taxon>Flavobacteriales</taxon>
        <taxon>Owenweeksiaceae</taxon>
        <taxon>Croceimicrobium</taxon>
    </lineage>
</organism>
<evidence type="ECO:0000313" key="1">
    <source>
        <dbReference type="EMBL" id="QNR24479.1"/>
    </source>
</evidence>
<accession>A0A7H0VFI1</accession>
<dbReference type="EMBL" id="CP060139">
    <property type="protein sequence ID" value="QNR24479.1"/>
    <property type="molecule type" value="Genomic_DNA"/>
</dbReference>
<dbReference type="Proteomes" id="UP000516305">
    <property type="component" value="Chromosome"/>
</dbReference>
<reference evidence="1 2" key="1">
    <citation type="submission" date="2020-08" db="EMBL/GenBank/DDBJ databases">
        <title>Croceimicrobium hydrocarbonivorans gen. nov., sp. nov., a novel marine bacterium isolated from a bacterial consortium that degrades polyethylene terephthalate.</title>
        <authorList>
            <person name="Liu R."/>
        </authorList>
    </citation>
    <scope>NUCLEOTIDE SEQUENCE [LARGE SCALE GENOMIC DNA]</scope>
    <source>
        <strain evidence="1 2">A20-9</strain>
    </source>
</reference>
<keyword evidence="2" id="KW-1185">Reference proteome</keyword>
<protein>
    <submittedName>
        <fullName evidence="1">DUF3299 domain-containing protein</fullName>
    </submittedName>
</protein>
<evidence type="ECO:0000313" key="2">
    <source>
        <dbReference type="Proteomes" id="UP000516305"/>
    </source>
</evidence>
<dbReference type="RefSeq" id="WP_210759006.1">
    <property type="nucleotide sequence ID" value="NZ_CP060139.1"/>
</dbReference>
<gene>
    <name evidence="1" type="ORF">H4K34_01155</name>
</gene>
<dbReference type="AlphaFoldDB" id="A0A7H0VFI1"/>
<name>A0A7H0VFI1_9FLAO</name>
<sequence length="140" mass="15461">MPKYLFLALSLFFGFNVLAQKNLAWPVLAMTNYSQDPATGLYTPQFPKILEDQFEGQEVIIAGYLIPVDVEANTYALSKNPFSSCFFCGNAGPETVIELKFTADPGRFATDKYLPIKGTLKLNRNGSGLFFTLENAEISG</sequence>
<dbReference type="KEGG" id="chyd:H4K34_01155"/>
<proteinExistence type="predicted"/>